<evidence type="ECO:0000313" key="1">
    <source>
        <dbReference type="EMBL" id="KZT65113.1"/>
    </source>
</evidence>
<dbReference type="EMBL" id="KV429112">
    <property type="protein sequence ID" value="KZT65113.1"/>
    <property type="molecule type" value="Genomic_DNA"/>
</dbReference>
<proteinExistence type="predicted"/>
<keyword evidence="2" id="KW-1185">Reference proteome</keyword>
<organism evidence="1 2">
    <name type="scientific">Daedalea quercina L-15889</name>
    <dbReference type="NCBI Taxonomy" id="1314783"/>
    <lineage>
        <taxon>Eukaryota</taxon>
        <taxon>Fungi</taxon>
        <taxon>Dikarya</taxon>
        <taxon>Basidiomycota</taxon>
        <taxon>Agaricomycotina</taxon>
        <taxon>Agaricomycetes</taxon>
        <taxon>Polyporales</taxon>
        <taxon>Fomitopsis</taxon>
    </lineage>
</organism>
<reference evidence="1 2" key="1">
    <citation type="journal article" date="2016" name="Mol. Biol. Evol.">
        <title>Comparative Genomics of Early-Diverging Mushroom-Forming Fungi Provides Insights into the Origins of Lignocellulose Decay Capabilities.</title>
        <authorList>
            <person name="Nagy L.G."/>
            <person name="Riley R."/>
            <person name="Tritt A."/>
            <person name="Adam C."/>
            <person name="Daum C."/>
            <person name="Floudas D."/>
            <person name="Sun H."/>
            <person name="Yadav J.S."/>
            <person name="Pangilinan J."/>
            <person name="Larsson K.H."/>
            <person name="Matsuura K."/>
            <person name="Barry K."/>
            <person name="Labutti K."/>
            <person name="Kuo R."/>
            <person name="Ohm R.A."/>
            <person name="Bhattacharya S.S."/>
            <person name="Shirouzu T."/>
            <person name="Yoshinaga Y."/>
            <person name="Martin F.M."/>
            <person name="Grigoriev I.V."/>
            <person name="Hibbett D.S."/>
        </authorList>
    </citation>
    <scope>NUCLEOTIDE SEQUENCE [LARGE SCALE GENOMIC DNA]</scope>
    <source>
        <strain evidence="1 2">L-15889</strain>
    </source>
</reference>
<name>A0A165M188_9APHY</name>
<dbReference type="Proteomes" id="UP000076727">
    <property type="component" value="Unassembled WGS sequence"/>
</dbReference>
<accession>A0A165M188</accession>
<protein>
    <submittedName>
        <fullName evidence="1">Uncharacterized protein</fullName>
    </submittedName>
</protein>
<dbReference type="AlphaFoldDB" id="A0A165M188"/>
<evidence type="ECO:0000313" key="2">
    <source>
        <dbReference type="Proteomes" id="UP000076727"/>
    </source>
</evidence>
<sequence>MMSSSLPWTYQTHASAVRSLASSPHSSPPTFASGTRAIDPAFHLQKSPVLALTCHLPRPVILDAQHGHLAKFSPGMVAVRLTILSSQCMLMSLVVRPRTAPSTLKVRAAVSTTQEMGYYKSFKLSTSHTSVLHVPSIHCCRPQATIHSWIH</sequence>
<gene>
    <name evidence="1" type="ORF">DAEQUDRAFT_560585</name>
</gene>